<evidence type="ECO:0000313" key="2">
    <source>
        <dbReference type="EMBL" id="KAH3726711.1"/>
    </source>
</evidence>
<keyword evidence="3" id="KW-1185">Reference proteome</keyword>
<feature type="compositionally biased region" description="Polar residues" evidence="1">
    <location>
        <begin position="27"/>
        <end position="38"/>
    </location>
</feature>
<dbReference type="EMBL" id="JAIWYP010000012">
    <property type="protein sequence ID" value="KAH3726711.1"/>
    <property type="molecule type" value="Genomic_DNA"/>
</dbReference>
<comment type="caution">
    <text evidence="2">The sequence shown here is derived from an EMBL/GenBank/DDBJ whole genome shotgun (WGS) entry which is preliminary data.</text>
</comment>
<reference evidence="2" key="2">
    <citation type="submission" date="2020-11" db="EMBL/GenBank/DDBJ databases">
        <authorList>
            <person name="McCartney M.A."/>
            <person name="Auch B."/>
            <person name="Kono T."/>
            <person name="Mallez S."/>
            <person name="Becker A."/>
            <person name="Gohl D.M."/>
            <person name="Silverstein K.A.T."/>
            <person name="Koren S."/>
            <person name="Bechman K.B."/>
            <person name="Herman A."/>
            <person name="Abrahante J.E."/>
            <person name="Garbe J."/>
        </authorList>
    </citation>
    <scope>NUCLEOTIDE SEQUENCE</scope>
    <source>
        <strain evidence="2">Duluth1</strain>
        <tissue evidence="2">Whole animal</tissue>
    </source>
</reference>
<dbReference type="Proteomes" id="UP000828390">
    <property type="component" value="Unassembled WGS sequence"/>
</dbReference>
<proteinExistence type="predicted"/>
<organism evidence="2 3">
    <name type="scientific">Dreissena polymorpha</name>
    <name type="common">Zebra mussel</name>
    <name type="synonym">Mytilus polymorpha</name>
    <dbReference type="NCBI Taxonomy" id="45954"/>
    <lineage>
        <taxon>Eukaryota</taxon>
        <taxon>Metazoa</taxon>
        <taxon>Spiralia</taxon>
        <taxon>Lophotrochozoa</taxon>
        <taxon>Mollusca</taxon>
        <taxon>Bivalvia</taxon>
        <taxon>Autobranchia</taxon>
        <taxon>Heteroconchia</taxon>
        <taxon>Euheterodonta</taxon>
        <taxon>Imparidentia</taxon>
        <taxon>Neoheterodontei</taxon>
        <taxon>Myida</taxon>
        <taxon>Dreissenoidea</taxon>
        <taxon>Dreissenidae</taxon>
        <taxon>Dreissena</taxon>
    </lineage>
</organism>
<name>A0A9D4CM70_DREPO</name>
<accession>A0A9D4CM70</accession>
<sequence>MHGLATPRRVFATVSRAPESDAEEDAPNNQKRLLSSPDSESDVDAIPHSVSKGKRRVIYSSEKKTESDIVAAGESDRVIPPAVKEGKRRVISSCDDVTVSDIDTAGATLCQPPSSAITEADRERNANGRLHTGQLRKMIKESGYFDVPEEFKDQLIFNVSRPP</sequence>
<gene>
    <name evidence="2" type="ORF">DPMN_052580</name>
</gene>
<evidence type="ECO:0000313" key="3">
    <source>
        <dbReference type="Proteomes" id="UP000828390"/>
    </source>
</evidence>
<reference evidence="2" key="1">
    <citation type="journal article" date="2019" name="bioRxiv">
        <title>The Genome of the Zebra Mussel, Dreissena polymorpha: A Resource for Invasive Species Research.</title>
        <authorList>
            <person name="McCartney M.A."/>
            <person name="Auch B."/>
            <person name="Kono T."/>
            <person name="Mallez S."/>
            <person name="Zhang Y."/>
            <person name="Obille A."/>
            <person name="Becker A."/>
            <person name="Abrahante J.E."/>
            <person name="Garbe J."/>
            <person name="Badalamenti J.P."/>
            <person name="Herman A."/>
            <person name="Mangelson H."/>
            <person name="Liachko I."/>
            <person name="Sullivan S."/>
            <person name="Sone E.D."/>
            <person name="Koren S."/>
            <person name="Silverstein K.A.T."/>
            <person name="Beckman K.B."/>
            <person name="Gohl D.M."/>
        </authorList>
    </citation>
    <scope>NUCLEOTIDE SEQUENCE</scope>
    <source>
        <strain evidence="2">Duluth1</strain>
        <tissue evidence="2">Whole animal</tissue>
    </source>
</reference>
<evidence type="ECO:0000256" key="1">
    <source>
        <dbReference type="SAM" id="MobiDB-lite"/>
    </source>
</evidence>
<dbReference type="AlphaFoldDB" id="A0A9D4CM70"/>
<feature type="region of interest" description="Disordered" evidence="1">
    <location>
        <begin position="1"/>
        <end position="52"/>
    </location>
</feature>
<protein>
    <submittedName>
        <fullName evidence="2">Uncharacterized protein</fullName>
    </submittedName>
</protein>